<dbReference type="GO" id="GO:0007017">
    <property type="term" value="P:microtubule-based process"/>
    <property type="evidence" value="ECO:0007669"/>
    <property type="project" value="InterPro"/>
</dbReference>
<keyword evidence="14" id="KW-1185">Reference proteome</keyword>
<name>A0A8H7ZXJ6_9FUNG</name>
<dbReference type="InterPro" id="IPR037177">
    <property type="entry name" value="DLC_sf"/>
</dbReference>
<dbReference type="EMBL" id="JAEFCI010003755">
    <property type="protein sequence ID" value="KAG5461368.1"/>
    <property type="molecule type" value="Genomic_DNA"/>
</dbReference>
<dbReference type="Pfam" id="PF01221">
    <property type="entry name" value="Dynein_light"/>
    <property type="match status" value="1"/>
</dbReference>
<evidence type="ECO:0000256" key="2">
    <source>
        <dbReference type="ARBA" id="ARBA00011655"/>
    </source>
</evidence>
<sequence>MATEGSTANLAAGADKAAAGAPAAGAAAPAAEAADSRKNFNYPLIRFTDMTEDLRAETVDMIVTAVEKHPGNFEVPAAAKNIKENMDKKCGNSWHVVIGEGFEFEIVYEVKNLLYMYFGGTLGEGMKLVSRRSAAVFPHPGLEIIAVESPPRSPGQKLCANSGAGASEIGAARLPPLAHSSTTSGQKHTRGGNSRGGSEAVVRTQLKFTLVPRCAREPQNQLLAGAARKGPRLDGVPSWDTSAKNRGSIDCFWCASCVRGAGSRWPSIGVLGSALRGRCPMAALLSTPPADGGWVAFNGQRSSRLRTTWLGCDQRAVDPFRLRYLTIIGPDFFRQKISEDLSERPWGLGVTQFISLSACLTHVAWQSPPVRLSRTATVVQTPKYPPRYQELYCRQDRLFHLVELRWCEHAKQTSKTAQGKTDRAARQPTANLTERGQTVERQALVRQAKERPDEVRWAAGGEERRG</sequence>
<keyword evidence="9" id="KW-0966">Cell projection</keyword>
<proteinExistence type="predicted"/>
<evidence type="ECO:0000256" key="9">
    <source>
        <dbReference type="ARBA" id="ARBA00023273"/>
    </source>
</evidence>
<accession>A0A8H7ZXJ6</accession>
<feature type="compositionally biased region" description="Polar residues" evidence="12">
    <location>
        <begin position="428"/>
        <end position="440"/>
    </location>
</feature>
<evidence type="ECO:0000256" key="6">
    <source>
        <dbReference type="ARBA" id="ARBA00023069"/>
    </source>
</evidence>
<evidence type="ECO:0000313" key="13">
    <source>
        <dbReference type="EMBL" id="KAG5461368.1"/>
    </source>
</evidence>
<dbReference type="AlphaFoldDB" id="A0A8H7ZXJ6"/>
<dbReference type="CDD" id="cd21453">
    <property type="entry name" value="DLC-like_DNAL4"/>
    <property type="match status" value="1"/>
</dbReference>
<dbReference type="FunFam" id="3.30.740.10:FF:000002">
    <property type="entry name" value="Dynein light chain"/>
    <property type="match status" value="1"/>
</dbReference>
<organism evidence="13 14">
    <name type="scientific">Olpidium bornovanus</name>
    <dbReference type="NCBI Taxonomy" id="278681"/>
    <lineage>
        <taxon>Eukaryota</taxon>
        <taxon>Fungi</taxon>
        <taxon>Fungi incertae sedis</taxon>
        <taxon>Olpidiomycota</taxon>
        <taxon>Olpidiomycotina</taxon>
        <taxon>Olpidiomycetes</taxon>
        <taxon>Olpidiales</taxon>
        <taxon>Olpidiaceae</taxon>
        <taxon>Olpidium</taxon>
    </lineage>
</organism>
<dbReference type="SUPFAM" id="SSF54648">
    <property type="entry name" value="DLC"/>
    <property type="match status" value="1"/>
</dbReference>
<keyword evidence="4" id="KW-0493">Microtubule</keyword>
<feature type="region of interest" description="Disordered" evidence="12">
    <location>
        <begin position="413"/>
        <end position="466"/>
    </location>
</feature>
<feature type="region of interest" description="Disordered" evidence="12">
    <location>
        <begin position="176"/>
        <end position="199"/>
    </location>
</feature>
<dbReference type="SMART" id="SM01375">
    <property type="entry name" value="Dynein_light"/>
    <property type="match status" value="1"/>
</dbReference>
<protein>
    <recommendedName>
        <fullName evidence="11">Dynein axonemal light chain 4</fullName>
    </recommendedName>
</protein>
<comment type="function">
    <text evidence="10">Force generating protein of respiratory cilia. Produces force towards the minus ends of microtubules. Dynein has ATPase activity.</text>
</comment>
<keyword evidence="8" id="KW-0206">Cytoskeleton</keyword>
<comment type="caution">
    <text evidence="13">The sequence shown here is derived from an EMBL/GenBank/DDBJ whole genome shotgun (WGS) entry which is preliminary data.</text>
</comment>
<keyword evidence="6" id="KW-0969">Cilium</keyword>
<dbReference type="GO" id="GO:0030286">
    <property type="term" value="C:dynein complex"/>
    <property type="evidence" value="ECO:0007669"/>
    <property type="project" value="UniProtKB-KW"/>
</dbReference>
<dbReference type="OrthoDB" id="6506078at2759"/>
<evidence type="ECO:0000256" key="3">
    <source>
        <dbReference type="ARBA" id="ARBA00022490"/>
    </source>
</evidence>
<reference evidence="13 14" key="1">
    <citation type="journal article" name="Sci. Rep.">
        <title>Genome-scale phylogenetic analyses confirm Olpidium as the closest living zoosporic fungus to the non-flagellated, terrestrial fungi.</title>
        <authorList>
            <person name="Chang Y."/>
            <person name="Rochon D."/>
            <person name="Sekimoto S."/>
            <person name="Wang Y."/>
            <person name="Chovatia M."/>
            <person name="Sandor L."/>
            <person name="Salamov A."/>
            <person name="Grigoriev I.V."/>
            <person name="Stajich J.E."/>
            <person name="Spatafora J.W."/>
        </authorList>
    </citation>
    <scope>NUCLEOTIDE SEQUENCE [LARGE SCALE GENOMIC DNA]</scope>
    <source>
        <strain evidence="13">S191</strain>
    </source>
</reference>
<evidence type="ECO:0000256" key="8">
    <source>
        <dbReference type="ARBA" id="ARBA00023212"/>
    </source>
</evidence>
<comment type="subunit">
    <text evidence="2">Consists of at least two heavy chains and a number of intermediate and light chains.</text>
</comment>
<evidence type="ECO:0000256" key="7">
    <source>
        <dbReference type="ARBA" id="ARBA00023175"/>
    </source>
</evidence>
<feature type="compositionally biased region" description="Basic and acidic residues" evidence="12">
    <location>
        <begin position="447"/>
        <end position="466"/>
    </location>
</feature>
<evidence type="ECO:0000256" key="10">
    <source>
        <dbReference type="ARBA" id="ARBA00057688"/>
    </source>
</evidence>
<dbReference type="Gene3D" id="3.30.740.10">
    <property type="entry name" value="Protein Inhibitor Of Neuronal Nitric Oxide Synthase"/>
    <property type="match status" value="1"/>
</dbReference>
<evidence type="ECO:0000313" key="14">
    <source>
        <dbReference type="Proteomes" id="UP000673691"/>
    </source>
</evidence>
<evidence type="ECO:0000256" key="4">
    <source>
        <dbReference type="ARBA" id="ARBA00022701"/>
    </source>
</evidence>
<evidence type="ECO:0000256" key="11">
    <source>
        <dbReference type="ARBA" id="ARBA00069494"/>
    </source>
</evidence>
<evidence type="ECO:0000256" key="1">
    <source>
        <dbReference type="ARBA" id="ARBA00004430"/>
    </source>
</evidence>
<evidence type="ECO:0000256" key="5">
    <source>
        <dbReference type="ARBA" id="ARBA00023017"/>
    </source>
</evidence>
<comment type="subcellular location">
    <subcellularLocation>
        <location evidence="1">Cytoplasm</location>
        <location evidence="1">Cytoskeleton</location>
        <location evidence="1">Cilium axoneme</location>
    </subcellularLocation>
</comment>
<keyword evidence="7" id="KW-0505">Motor protein</keyword>
<dbReference type="InterPro" id="IPR001372">
    <property type="entry name" value="Dynein_light_chain_typ-1/2"/>
</dbReference>
<evidence type="ECO:0000256" key="12">
    <source>
        <dbReference type="SAM" id="MobiDB-lite"/>
    </source>
</evidence>
<dbReference type="GO" id="GO:0005930">
    <property type="term" value="C:axoneme"/>
    <property type="evidence" value="ECO:0007669"/>
    <property type="project" value="UniProtKB-SubCell"/>
</dbReference>
<dbReference type="GO" id="GO:0005874">
    <property type="term" value="C:microtubule"/>
    <property type="evidence" value="ECO:0007669"/>
    <property type="project" value="UniProtKB-KW"/>
</dbReference>
<keyword evidence="3" id="KW-0963">Cytoplasm</keyword>
<keyword evidence="5" id="KW-0243">Dynein</keyword>
<dbReference type="Proteomes" id="UP000673691">
    <property type="component" value="Unassembled WGS sequence"/>
</dbReference>
<gene>
    <name evidence="13" type="ORF">BJ554DRAFT_6451</name>
</gene>